<name>A0A0P0EM26_AZOBR</name>
<accession>A0A0P0EM26</accession>
<feature type="transmembrane region" description="Helical" evidence="6">
    <location>
        <begin position="192"/>
        <end position="211"/>
    </location>
</feature>
<feature type="transmembrane region" description="Helical" evidence="6">
    <location>
        <begin position="140"/>
        <end position="161"/>
    </location>
</feature>
<evidence type="ECO:0000313" key="7">
    <source>
        <dbReference type="EMBL" id="MDX5953674.1"/>
    </source>
</evidence>
<evidence type="ECO:0000256" key="1">
    <source>
        <dbReference type="ARBA" id="ARBA00004651"/>
    </source>
</evidence>
<proteinExistence type="predicted"/>
<comment type="subcellular location">
    <subcellularLocation>
        <location evidence="1">Cell membrane</location>
        <topology evidence="1">Multi-pass membrane protein</topology>
    </subcellularLocation>
</comment>
<dbReference type="KEGG" id="abf:AMK58_05900"/>
<organism evidence="8 9">
    <name type="scientific">Azospirillum brasilense</name>
    <dbReference type="NCBI Taxonomy" id="192"/>
    <lineage>
        <taxon>Bacteria</taxon>
        <taxon>Pseudomonadati</taxon>
        <taxon>Pseudomonadota</taxon>
        <taxon>Alphaproteobacteria</taxon>
        <taxon>Rhodospirillales</taxon>
        <taxon>Azospirillaceae</taxon>
        <taxon>Azospirillum</taxon>
    </lineage>
</organism>
<evidence type="ECO:0000313" key="9">
    <source>
        <dbReference type="Proteomes" id="UP000298774"/>
    </source>
</evidence>
<dbReference type="GO" id="GO:0005886">
    <property type="term" value="C:plasma membrane"/>
    <property type="evidence" value="ECO:0007669"/>
    <property type="project" value="UniProtKB-SubCell"/>
</dbReference>
<feature type="transmembrane region" description="Helical" evidence="6">
    <location>
        <begin position="267"/>
        <end position="287"/>
    </location>
</feature>
<keyword evidence="10" id="KW-1185">Reference proteome</keyword>
<keyword evidence="2" id="KW-1003">Cell membrane</keyword>
<sequence>MSAELALIGPILAAMLAAATPLLFAALGELVVEKSGVLNLGVEGMMLVGAVCGFAVAVQTGSSTAGFVAGAAAGAGMAALFGVLTLFLLANQVATGLALTLFGVGLSALIGQGFVGIPIADVPELYIPGLTDLPVIGKALFGQDALVYLALAAVPAVHWFLYATRKGLILRAVGENHAAAHALGYKVIRIRFLAVLFGGAMSGMGGAFLSLDYTPMWAEGISSGRGWIALALVVFATWKPGRVLLGAWLFGGVTIAQLHVQGLGIDIPSQLLSMLPYLATVIVLVVISRDVARIRLNAPASLGKVFHPDA</sequence>
<dbReference type="AlphaFoldDB" id="A0A0P0EM26"/>
<evidence type="ECO:0000256" key="3">
    <source>
        <dbReference type="ARBA" id="ARBA00022692"/>
    </source>
</evidence>
<dbReference type="GeneID" id="56448491"/>
<feature type="transmembrane region" description="Helical" evidence="6">
    <location>
        <begin position="97"/>
        <end position="120"/>
    </location>
</feature>
<reference evidence="8 9" key="1">
    <citation type="submission" date="2018-09" db="EMBL/GenBank/DDBJ databases">
        <title>Whole genome based analysis of evolution and adaptive divergence in Indian and Brazilian strains of Azospirillum brasilense.</title>
        <authorList>
            <person name="Singh C."/>
            <person name="Tripathi A.K."/>
        </authorList>
    </citation>
    <scope>NUCLEOTIDE SEQUENCE [LARGE SCALE GENOMIC DNA]</scope>
    <source>
        <strain evidence="8 9">MTCC4038</strain>
    </source>
</reference>
<feature type="transmembrane region" description="Helical" evidence="6">
    <location>
        <begin position="217"/>
        <end position="236"/>
    </location>
</feature>
<evidence type="ECO:0000256" key="4">
    <source>
        <dbReference type="ARBA" id="ARBA00022989"/>
    </source>
</evidence>
<reference evidence="7 10" key="2">
    <citation type="submission" date="2023-11" db="EMBL/GenBank/DDBJ databases">
        <title>MicrobeMod: A computational toolkit for identifying prokaryotic methylation and restriction-modification with nanopore sequencing.</title>
        <authorList>
            <person name="Crits-Christoph A."/>
            <person name="Kang S.C."/>
            <person name="Lee H."/>
            <person name="Ostrov N."/>
        </authorList>
    </citation>
    <scope>NUCLEOTIDE SEQUENCE [LARGE SCALE GENOMIC DNA]</scope>
    <source>
        <strain evidence="7 10">ATCC 29145</strain>
    </source>
</reference>
<dbReference type="PANTHER" id="PTHR43370">
    <property type="entry name" value="SUGAR ABC TRANSPORTER INTEGRAL MEMBRANE PROTEIN-RELATED"/>
    <property type="match status" value="1"/>
</dbReference>
<feature type="transmembrane region" description="Helical" evidence="6">
    <location>
        <begin position="243"/>
        <end position="261"/>
    </location>
</feature>
<dbReference type="EMBL" id="CP032339">
    <property type="protein sequence ID" value="QCO07581.1"/>
    <property type="molecule type" value="Genomic_DNA"/>
</dbReference>
<evidence type="ECO:0000256" key="2">
    <source>
        <dbReference type="ARBA" id="ARBA00022475"/>
    </source>
</evidence>
<dbReference type="EMBL" id="JAWXYC010000004">
    <property type="protein sequence ID" value="MDX5953674.1"/>
    <property type="molecule type" value="Genomic_DNA"/>
</dbReference>
<evidence type="ECO:0000313" key="8">
    <source>
        <dbReference type="EMBL" id="QCO07581.1"/>
    </source>
</evidence>
<protein>
    <submittedName>
        <fullName evidence="8">ABC transporter permease</fullName>
    </submittedName>
</protein>
<evidence type="ECO:0000256" key="6">
    <source>
        <dbReference type="SAM" id="Phobius"/>
    </source>
</evidence>
<keyword evidence="5 6" id="KW-0472">Membrane</keyword>
<evidence type="ECO:0000313" key="10">
    <source>
        <dbReference type="Proteomes" id="UP001277471"/>
    </source>
</evidence>
<feature type="transmembrane region" description="Helical" evidence="6">
    <location>
        <begin position="64"/>
        <end position="90"/>
    </location>
</feature>
<dbReference type="InterPro" id="IPR001851">
    <property type="entry name" value="ABC_transp_permease"/>
</dbReference>
<dbReference type="Proteomes" id="UP000298774">
    <property type="component" value="Chromosome"/>
</dbReference>
<dbReference type="RefSeq" id="WP_059398721.1">
    <property type="nucleotide sequence ID" value="NZ_CP012914.1"/>
</dbReference>
<keyword evidence="3 6" id="KW-0812">Transmembrane</keyword>
<dbReference type="GO" id="GO:0022857">
    <property type="term" value="F:transmembrane transporter activity"/>
    <property type="evidence" value="ECO:0007669"/>
    <property type="project" value="InterPro"/>
</dbReference>
<dbReference type="Pfam" id="PF02653">
    <property type="entry name" value="BPD_transp_2"/>
    <property type="match status" value="1"/>
</dbReference>
<dbReference type="CDD" id="cd06580">
    <property type="entry name" value="TM_PBP1_transp_TpRbsC_like"/>
    <property type="match status" value="1"/>
</dbReference>
<feature type="transmembrane region" description="Helical" evidence="6">
    <location>
        <begin position="37"/>
        <end position="58"/>
    </location>
</feature>
<keyword evidence="4 6" id="KW-1133">Transmembrane helix</keyword>
<gene>
    <name evidence="8" type="ORF">D3868_00070</name>
    <name evidence="7" type="ORF">SIM66_21075</name>
</gene>
<dbReference type="PANTHER" id="PTHR43370:SF2">
    <property type="entry name" value="ABC TRANSPORTER PERMEASE PROTEIN"/>
    <property type="match status" value="1"/>
</dbReference>
<dbReference type="Proteomes" id="UP001277471">
    <property type="component" value="Unassembled WGS sequence"/>
</dbReference>
<feature type="transmembrane region" description="Helical" evidence="6">
    <location>
        <begin position="6"/>
        <end position="25"/>
    </location>
</feature>
<evidence type="ECO:0000256" key="5">
    <source>
        <dbReference type="ARBA" id="ARBA00023136"/>
    </source>
</evidence>